<name>A0ACB9GBA8_CICIN</name>
<dbReference type="EMBL" id="CM042010">
    <property type="protein sequence ID" value="KAI3780794.1"/>
    <property type="molecule type" value="Genomic_DNA"/>
</dbReference>
<reference evidence="1 2" key="2">
    <citation type="journal article" date="2022" name="Mol. Ecol. Resour.">
        <title>The genomes of chicory, endive, great burdock and yacon provide insights into Asteraceae paleo-polyploidization history and plant inulin production.</title>
        <authorList>
            <person name="Fan W."/>
            <person name="Wang S."/>
            <person name="Wang H."/>
            <person name="Wang A."/>
            <person name="Jiang F."/>
            <person name="Liu H."/>
            <person name="Zhao H."/>
            <person name="Xu D."/>
            <person name="Zhang Y."/>
        </authorList>
    </citation>
    <scope>NUCLEOTIDE SEQUENCE [LARGE SCALE GENOMIC DNA]</scope>
    <source>
        <strain evidence="2">cv. Punajuju</strain>
        <tissue evidence="1">Leaves</tissue>
    </source>
</reference>
<accession>A0ACB9GBA8</accession>
<comment type="caution">
    <text evidence="1">The sequence shown here is derived from an EMBL/GenBank/DDBJ whole genome shotgun (WGS) entry which is preliminary data.</text>
</comment>
<protein>
    <submittedName>
        <fullName evidence="1">Uncharacterized protein</fullName>
    </submittedName>
</protein>
<reference evidence="2" key="1">
    <citation type="journal article" date="2022" name="Mol. Ecol. Resour.">
        <title>The genomes of chicory, endive, great burdock and yacon provide insights into Asteraceae palaeo-polyploidization history and plant inulin production.</title>
        <authorList>
            <person name="Fan W."/>
            <person name="Wang S."/>
            <person name="Wang H."/>
            <person name="Wang A."/>
            <person name="Jiang F."/>
            <person name="Liu H."/>
            <person name="Zhao H."/>
            <person name="Xu D."/>
            <person name="Zhang Y."/>
        </authorList>
    </citation>
    <scope>NUCLEOTIDE SEQUENCE [LARGE SCALE GENOMIC DNA]</scope>
    <source>
        <strain evidence="2">cv. Punajuju</strain>
    </source>
</reference>
<dbReference type="Proteomes" id="UP001055811">
    <property type="component" value="Linkage Group LG02"/>
</dbReference>
<organism evidence="1 2">
    <name type="scientific">Cichorium intybus</name>
    <name type="common">Chicory</name>
    <dbReference type="NCBI Taxonomy" id="13427"/>
    <lineage>
        <taxon>Eukaryota</taxon>
        <taxon>Viridiplantae</taxon>
        <taxon>Streptophyta</taxon>
        <taxon>Embryophyta</taxon>
        <taxon>Tracheophyta</taxon>
        <taxon>Spermatophyta</taxon>
        <taxon>Magnoliopsida</taxon>
        <taxon>eudicotyledons</taxon>
        <taxon>Gunneridae</taxon>
        <taxon>Pentapetalae</taxon>
        <taxon>asterids</taxon>
        <taxon>campanulids</taxon>
        <taxon>Asterales</taxon>
        <taxon>Asteraceae</taxon>
        <taxon>Cichorioideae</taxon>
        <taxon>Cichorieae</taxon>
        <taxon>Cichoriinae</taxon>
        <taxon>Cichorium</taxon>
    </lineage>
</organism>
<evidence type="ECO:0000313" key="2">
    <source>
        <dbReference type="Proteomes" id="UP001055811"/>
    </source>
</evidence>
<keyword evidence="2" id="KW-1185">Reference proteome</keyword>
<sequence>MYSRKCQWMMIPSAGYQVSMKTHQVINLLTLSKIRLSSKKEYMLPSAFKPPPLPPEDINVYRCRNTGNYTSTNYKNNLISALTAVAKNIRAHDGFYISSAGTIIEQVNAVALCPIYLNSLLCEVCVNKSIPLLQTNCPNQKEGVTWVANCMVRYSDRKIRGVLDDWVWVQLPQYPVSSYVVELDQAVYDLATRLHAKTQAAGANSLKKFASGNITYGPQKYELFAVMQCTPDLSKEQTSSVINVYSVQCLRSSVVVRSGRLAARMLSPNCCFRYHPEEFAKNPF</sequence>
<proteinExistence type="predicted"/>
<gene>
    <name evidence="1" type="ORF">L2E82_10785</name>
</gene>
<evidence type="ECO:0000313" key="1">
    <source>
        <dbReference type="EMBL" id="KAI3780794.1"/>
    </source>
</evidence>